<dbReference type="Pfam" id="PF20102">
    <property type="entry name" value="DUF6492"/>
    <property type="match status" value="1"/>
</dbReference>
<dbReference type="InterPro" id="IPR045499">
    <property type="entry name" value="DUF6492"/>
</dbReference>
<evidence type="ECO:0000313" key="2">
    <source>
        <dbReference type="Proteomes" id="UP000664265"/>
    </source>
</evidence>
<dbReference type="EMBL" id="JAERMS010000006">
    <property type="protein sequence ID" value="MBO1362875.1"/>
    <property type="molecule type" value="Genomic_DNA"/>
</dbReference>
<name>A0ABS3M430_9BACT</name>
<proteinExistence type="predicted"/>
<keyword evidence="2" id="KW-1185">Reference proteome</keyword>
<protein>
    <submittedName>
        <fullName evidence="1">Uncharacterized protein</fullName>
    </submittedName>
</protein>
<sequence>MNFEVIIPIAANDIADLIQNIHEIHRHIHADKYVVIGPESVRKEIESIDFLSFMDENEVVSGLTFDKVRQDIESIYPKASRRTGWYFQQFLKLAYAFRCGTDYYLSWDSDTLPLRNLSFFNSYGKPFLDYLPKEYGDEDYQVTIQKLFPEFTSRTDKSYITEHMIFKCDIVKTIISQIESKEHLSGRVFYEKILHSINTKAFNLSAFSEFETYSAFILNKNPDCYIERKWKNLRNGRFYFGTQLTEPEKSWLAKSFDVISLENYDRQYWITRLIIKYAEGRIPFTRIYKWINPVYKIYYRIRLALRKVIRS</sequence>
<comment type="caution">
    <text evidence="1">The sequence shown here is derived from an EMBL/GenBank/DDBJ whole genome shotgun (WGS) entry which is preliminary data.</text>
</comment>
<dbReference type="RefSeq" id="WP_107581029.1">
    <property type="nucleotide sequence ID" value="NZ_JAERMS010000006.1"/>
</dbReference>
<evidence type="ECO:0000313" key="1">
    <source>
        <dbReference type="EMBL" id="MBO1362875.1"/>
    </source>
</evidence>
<organism evidence="1 2">
    <name type="scientific">Prevotella illustrans</name>
    <dbReference type="NCBI Taxonomy" id="2800387"/>
    <lineage>
        <taxon>Bacteria</taxon>
        <taxon>Pseudomonadati</taxon>
        <taxon>Bacteroidota</taxon>
        <taxon>Bacteroidia</taxon>
        <taxon>Bacteroidales</taxon>
        <taxon>Prevotellaceae</taxon>
        <taxon>Prevotella</taxon>
    </lineage>
</organism>
<accession>A0ABS3M430</accession>
<reference evidence="1 2" key="1">
    <citation type="submission" date="2021-01" db="EMBL/GenBank/DDBJ databases">
        <title>Prevotella A2931 sp. nov.</title>
        <authorList>
            <person name="Buhl M."/>
            <person name="Oberhettinger P."/>
        </authorList>
    </citation>
    <scope>NUCLEOTIDE SEQUENCE [LARGE SCALE GENOMIC DNA]</scope>
    <source>
        <strain evidence="1 2">A2931</strain>
    </source>
</reference>
<gene>
    <name evidence="1" type="ORF">JHU38_03635</name>
</gene>
<dbReference type="Proteomes" id="UP000664265">
    <property type="component" value="Unassembled WGS sequence"/>
</dbReference>